<dbReference type="AlphaFoldDB" id="A0A5A9P1T5"/>
<reference evidence="2 3" key="1">
    <citation type="journal article" date="2019" name="Mol. Ecol. Resour.">
        <title>Chromosome-level genome assembly of Triplophysa tibetana, a fish adapted to the harsh high-altitude environment of the Tibetan Plateau.</title>
        <authorList>
            <person name="Yang X."/>
            <person name="Liu H."/>
            <person name="Ma Z."/>
            <person name="Zou Y."/>
            <person name="Zou M."/>
            <person name="Mao Y."/>
            <person name="Li X."/>
            <person name="Wang H."/>
            <person name="Chen T."/>
            <person name="Wang W."/>
            <person name="Yang R."/>
        </authorList>
    </citation>
    <scope>NUCLEOTIDE SEQUENCE [LARGE SCALE GENOMIC DNA]</scope>
    <source>
        <strain evidence="2">TTIB1903HZAU</strain>
        <tissue evidence="2">Muscle</tissue>
    </source>
</reference>
<dbReference type="EMBL" id="SOYY01000011">
    <property type="protein sequence ID" value="KAA0714637.1"/>
    <property type="molecule type" value="Genomic_DNA"/>
</dbReference>
<proteinExistence type="predicted"/>
<name>A0A5A9P1T5_9TELE</name>
<evidence type="ECO:0000313" key="2">
    <source>
        <dbReference type="EMBL" id="KAA0714637.1"/>
    </source>
</evidence>
<gene>
    <name evidence="2" type="ORF">E1301_Tti021994</name>
</gene>
<dbReference type="Proteomes" id="UP000324632">
    <property type="component" value="Chromosome 11"/>
</dbReference>
<accession>A0A5A9P1T5</accession>
<feature type="compositionally biased region" description="Basic and acidic residues" evidence="1">
    <location>
        <begin position="49"/>
        <end position="58"/>
    </location>
</feature>
<evidence type="ECO:0000313" key="3">
    <source>
        <dbReference type="Proteomes" id="UP000324632"/>
    </source>
</evidence>
<keyword evidence="3" id="KW-1185">Reference proteome</keyword>
<organism evidence="2 3">
    <name type="scientific">Triplophysa tibetana</name>
    <dbReference type="NCBI Taxonomy" id="1572043"/>
    <lineage>
        <taxon>Eukaryota</taxon>
        <taxon>Metazoa</taxon>
        <taxon>Chordata</taxon>
        <taxon>Craniata</taxon>
        <taxon>Vertebrata</taxon>
        <taxon>Euteleostomi</taxon>
        <taxon>Actinopterygii</taxon>
        <taxon>Neopterygii</taxon>
        <taxon>Teleostei</taxon>
        <taxon>Ostariophysi</taxon>
        <taxon>Cypriniformes</taxon>
        <taxon>Nemacheilidae</taxon>
        <taxon>Triplophysa</taxon>
    </lineage>
</organism>
<protein>
    <submittedName>
        <fullName evidence="2">Uncharacterized protein</fullName>
    </submittedName>
</protein>
<comment type="caution">
    <text evidence="2">The sequence shown here is derived from an EMBL/GenBank/DDBJ whole genome shotgun (WGS) entry which is preliminary data.</text>
</comment>
<evidence type="ECO:0000256" key="1">
    <source>
        <dbReference type="SAM" id="MobiDB-lite"/>
    </source>
</evidence>
<sequence>MAKKGEKAAFLNQHTTQYDWMTFTLVKRKMTAVSIHECDDYDLKSHVVEENEEVDGRTKPNAITESEDLEDK</sequence>
<feature type="region of interest" description="Disordered" evidence="1">
    <location>
        <begin position="49"/>
        <end position="72"/>
    </location>
</feature>